<dbReference type="InterPro" id="IPR015988">
    <property type="entry name" value="STAT_TF_CC"/>
</dbReference>
<proteinExistence type="predicted"/>
<feature type="coiled-coil region" evidence="1">
    <location>
        <begin position="403"/>
        <end position="437"/>
    </location>
</feature>
<evidence type="ECO:0000313" key="3">
    <source>
        <dbReference type="EMBL" id="THX40133.1"/>
    </source>
</evidence>
<accession>A0A4S9KZJ1</accession>
<feature type="region of interest" description="Disordered" evidence="2">
    <location>
        <begin position="70"/>
        <end position="89"/>
    </location>
</feature>
<keyword evidence="1" id="KW-0175">Coiled coil</keyword>
<evidence type="ECO:0000256" key="1">
    <source>
        <dbReference type="SAM" id="Coils"/>
    </source>
</evidence>
<dbReference type="AlphaFoldDB" id="A0A4S9KZJ1"/>
<evidence type="ECO:0000313" key="4">
    <source>
        <dbReference type="Proteomes" id="UP000308953"/>
    </source>
</evidence>
<gene>
    <name evidence="3" type="ORF">D6D10_03750</name>
</gene>
<name>A0A4S9KZJ1_AURPU</name>
<organism evidence="3 4">
    <name type="scientific">Aureobasidium pullulans</name>
    <name type="common">Black yeast</name>
    <name type="synonym">Pullularia pullulans</name>
    <dbReference type="NCBI Taxonomy" id="5580"/>
    <lineage>
        <taxon>Eukaryota</taxon>
        <taxon>Fungi</taxon>
        <taxon>Dikarya</taxon>
        <taxon>Ascomycota</taxon>
        <taxon>Pezizomycotina</taxon>
        <taxon>Dothideomycetes</taxon>
        <taxon>Dothideomycetidae</taxon>
        <taxon>Dothideales</taxon>
        <taxon>Saccotheciaceae</taxon>
        <taxon>Aureobasidium</taxon>
    </lineage>
</organism>
<dbReference type="Proteomes" id="UP000308953">
    <property type="component" value="Unassembled WGS sequence"/>
</dbReference>
<protein>
    <submittedName>
        <fullName evidence="3">Uncharacterized protein</fullName>
    </submittedName>
</protein>
<feature type="compositionally biased region" description="Polar residues" evidence="2">
    <location>
        <begin position="76"/>
        <end position="86"/>
    </location>
</feature>
<dbReference type="SUPFAM" id="SSF47655">
    <property type="entry name" value="STAT"/>
    <property type="match status" value="1"/>
</dbReference>
<feature type="compositionally biased region" description="Low complexity" evidence="2">
    <location>
        <begin position="51"/>
        <end position="64"/>
    </location>
</feature>
<dbReference type="GO" id="GO:0006355">
    <property type="term" value="P:regulation of DNA-templated transcription"/>
    <property type="evidence" value="ECO:0007669"/>
    <property type="project" value="InterPro"/>
</dbReference>
<feature type="compositionally biased region" description="Polar residues" evidence="2">
    <location>
        <begin position="37"/>
        <end position="46"/>
    </location>
</feature>
<dbReference type="EMBL" id="QZAV01000056">
    <property type="protein sequence ID" value="THX40133.1"/>
    <property type="molecule type" value="Genomic_DNA"/>
</dbReference>
<reference evidence="3 4" key="1">
    <citation type="submission" date="2018-10" db="EMBL/GenBank/DDBJ databases">
        <title>Fifty Aureobasidium pullulans genomes reveal a recombining polyextremotolerant generalist.</title>
        <authorList>
            <person name="Gostincar C."/>
            <person name="Turk M."/>
            <person name="Zajc J."/>
            <person name="Gunde-Cimerman N."/>
        </authorList>
    </citation>
    <scope>NUCLEOTIDE SEQUENCE [LARGE SCALE GENOMIC DNA]</scope>
    <source>
        <strain evidence="3 4">EXF-9785</strain>
    </source>
</reference>
<evidence type="ECO:0000256" key="2">
    <source>
        <dbReference type="SAM" id="MobiDB-lite"/>
    </source>
</evidence>
<comment type="caution">
    <text evidence="3">The sequence shown here is derived from an EMBL/GenBank/DDBJ whole genome shotgun (WGS) entry which is preliminary data.</text>
</comment>
<dbReference type="GO" id="GO:0007165">
    <property type="term" value="P:signal transduction"/>
    <property type="evidence" value="ECO:0007669"/>
    <property type="project" value="InterPro"/>
</dbReference>
<feature type="coiled-coil region" evidence="1">
    <location>
        <begin position="148"/>
        <end position="217"/>
    </location>
</feature>
<feature type="region of interest" description="Disordered" evidence="2">
    <location>
        <begin position="1"/>
        <end position="64"/>
    </location>
</feature>
<sequence length="641" mass="72606">MPPERPNWSMFSDNLKRRNSGRSPDPKGNSRKILRYDQSSGYTANSHFERVNGSNPSSRRSSMSLQNGAELAGYGTPQSRSPSTRNGYDVPTLNNVEAIPKALESFVLAISNRNQTSQHLSNVQGDFESMAPKHTDFPALRLQSTHRLTQARSDNEAAEAQAATATKLLLDALQGQSSTSHQNCVPRTELDSLKEQLQEMKSENREMKRRLGVVDRRLEDEANSAQRPEQYALNRMTDRMAKIEEVNRATSSTISSAVQNHKALQDQTVKDRLSFRTRCSALEDYMEKNKAKHKENAQAISSIQTTLDDHIGKSDGEHKEHTSKIELFKADVNTLQRTLDLDVLPRLEENEDAAATAHKALKSLELQHKSLANRQSPAVAAVVAPTPAFHELVSRLDSNESRLGLVEAELDNHDSRLDEIERAAERITDENEFKDEMMSGQISELNTKLDEMQRNSGNDVRDIRKELEDLDAWKDLQTHIQNLRSTLNDHERSTKTMIEELGRSMRLYVEEMRSSAKTEMEELKSSSTYTSQLLENHVDLLQRHEGRLNSVTTEELVRMMENQWRATFGAPDQLKGLTIRLGKLENFTRDTFKGLDPTVKALRTRVEGMAASAQARMTKIENDIQSCKYPPLPSARYSNWY</sequence>